<name>A0A5J5EJK1_9PEZI</name>
<dbReference type="InterPro" id="IPR027417">
    <property type="entry name" value="P-loop_NTPase"/>
</dbReference>
<gene>
    <name evidence="5" type="ORF">FN846DRAFT_817775</name>
</gene>
<evidence type="ECO:0000256" key="1">
    <source>
        <dbReference type="ARBA" id="ARBA00022737"/>
    </source>
</evidence>
<dbReference type="InParanoid" id="A0A5J5EJK1"/>
<dbReference type="SMART" id="SM00248">
    <property type="entry name" value="ANK"/>
    <property type="match status" value="14"/>
</dbReference>
<dbReference type="PROSITE" id="PS50297">
    <property type="entry name" value="ANK_REP_REGION"/>
    <property type="match status" value="12"/>
</dbReference>
<feature type="repeat" description="ANK" evidence="3">
    <location>
        <begin position="1102"/>
        <end position="1134"/>
    </location>
</feature>
<feature type="repeat" description="ANK" evidence="3">
    <location>
        <begin position="1242"/>
        <end position="1274"/>
    </location>
</feature>
<protein>
    <submittedName>
        <fullName evidence="5">Ankyrin repeat-containing domain protein</fullName>
    </submittedName>
</protein>
<dbReference type="InterPro" id="IPR054471">
    <property type="entry name" value="GPIID_WHD"/>
</dbReference>
<evidence type="ECO:0000313" key="6">
    <source>
        <dbReference type="Proteomes" id="UP000326924"/>
    </source>
</evidence>
<dbReference type="InterPro" id="IPR036770">
    <property type="entry name" value="Ankyrin_rpt-contain_sf"/>
</dbReference>
<dbReference type="PANTHER" id="PTHR24171">
    <property type="entry name" value="ANKYRIN REPEAT DOMAIN-CONTAINING PROTEIN 39-RELATED"/>
    <property type="match status" value="1"/>
</dbReference>
<organism evidence="5 6">
    <name type="scientific">Sphaerosporella brunnea</name>
    <dbReference type="NCBI Taxonomy" id="1250544"/>
    <lineage>
        <taxon>Eukaryota</taxon>
        <taxon>Fungi</taxon>
        <taxon>Dikarya</taxon>
        <taxon>Ascomycota</taxon>
        <taxon>Pezizomycotina</taxon>
        <taxon>Pezizomycetes</taxon>
        <taxon>Pezizales</taxon>
        <taxon>Pyronemataceae</taxon>
        <taxon>Sphaerosporella</taxon>
    </lineage>
</organism>
<feature type="domain" description="NACHT" evidence="4">
    <location>
        <begin position="317"/>
        <end position="464"/>
    </location>
</feature>
<dbReference type="PROSITE" id="PS50837">
    <property type="entry name" value="NACHT"/>
    <property type="match status" value="1"/>
</dbReference>
<dbReference type="Gene3D" id="3.40.50.300">
    <property type="entry name" value="P-loop containing nucleotide triphosphate hydrolases"/>
    <property type="match status" value="1"/>
</dbReference>
<feature type="repeat" description="ANK" evidence="3">
    <location>
        <begin position="1207"/>
        <end position="1239"/>
    </location>
</feature>
<dbReference type="InterPro" id="IPR002110">
    <property type="entry name" value="Ankyrin_rpt"/>
</dbReference>
<feature type="repeat" description="ANK" evidence="3">
    <location>
        <begin position="1172"/>
        <end position="1204"/>
    </location>
</feature>
<dbReference type="Pfam" id="PF22939">
    <property type="entry name" value="WHD_GPIID"/>
    <property type="match status" value="1"/>
</dbReference>
<feature type="repeat" description="ANK" evidence="3">
    <location>
        <begin position="965"/>
        <end position="997"/>
    </location>
</feature>
<evidence type="ECO:0000256" key="2">
    <source>
        <dbReference type="ARBA" id="ARBA00023043"/>
    </source>
</evidence>
<proteinExistence type="predicted"/>
<accession>A0A5J5EJK1</accession>
<feature type="repeat" description="ANK" evidence="3">
    <location>
        <begin position="1137"/>
        <end position="1169"/>
    </location>
</feature>
<feature type="repeat" description="ANK" evidence="3">
    <location>
        <begin position="1067"/>
        <end position="1099"/>
    </location>
</feature>
<feature type="repeat" description="ANK" evidence="3">
    <location>
        <begin position="999"/>
        <end position="1031"/>
    </location>
</feature>
<dbReference type="InterPro" id="IPR056884">
    <property type="entry name" value="NPHP3-like_N"/>
</dbReference>
<dbReference type="Gene3D" id="1.25.40.20">
    <property type="entry name" value="Ankyrin repeat-containing domain"/>
    <property type="match status" value="5"/>
</dbReference>
<dbReference type="Pfam" id="PF24883">
    <property type="entry name" value="NPHP3_N"/>
    <property type="match status" value="1"/>
</dbReference>
<dbReference type="Pfam" id="PF24809">
    <property type="entry name" value="DUF7708"/>
    <property type="match status" value="1"/>
</dbReference>
<dbReference type="SUPFAM" id="SSF48403">
    <property type="entry name" value="Ankyrin repeat"/>
    <property type="match status" value="2"/>
</dbReference>
<dbReference type="SUPFAM" id="SSF52540">
    <property type="entry name" value="P-loop containing nucleoside triphosphate hydrolases"/>
    <property type="match status" value="1"/>
</dbReference>
<dbReference type="Pfam" id="PF12796">
    <property type="entry name" value="Ank_2"/>
    <property type="match status" value="4"/>
</dbReference>
<keyword evidence="6" id="KW-1185">Reference proteome</keyword>
<dbReference type="Pfam" id="PF13637">
    <property type="entry name" value="Ank_4"/>
    <property type="match status" value="1"/>
</dbReference>
<evidence type="ECO:0000313" key="5">
    <source>
        <dbReference type="EMBL" id="KAA8895842.1"/>
    </source>
</evidence>
<evidence type="ECO:0000256" key="3">
    <source>
        <dbReference type="PROSITE-ProRule" id="PRU00023"/>
    </source>
</evidence>
<sequence length="1338" mass="147224">MSLNALNSALEGFQRSLSPEERVQFNSLPGGTPTADDVLRFTEEINEKGSSSRSRLWAQRLSGILTSIQQYCAIADTLIQANPTISALVWGSVKFVLMAAINFSDYFDSLLRRFEQLGTYCPRLREYEKLFGGSTRVREALSNFYACVVEFCTKALGVIQEKAVKRLAKSLVKPFKDDFGPLEAKLAAAKNEVDEELRLASEQKADSNRKIQLLEYKENERHRVGFLAEVKENQKERKANKFFRVLQLTDMATKNQLIAQKAVKEEERSRVRLHRQISKYDYTRSLRIGRGIRSNDTGGWLLERAEYREWRDGTTGRALWFCGTAGCGKTIISGSVIDRLMTSPESVGKRVVYYFFTSQQAESLSIPTFLRSILHQVLRSDEITPDLARRLEEIFIGTTGTREPDFMELEKLITDVCATLTEVVIVIDGLDEATRDDRRTVLSFMKGIESCSRAKFFVASQPEADVAKVLSHCVTINITARDLEDEIQKFVQIQFDMDSALKDWFSGFKPAFAQQFITILAMKAQGMFLWVDLILKEIRAACEDGEAALKVPRLMDDLPDGIEKLYSRILDKIMETGRERAEVALKIFQWVICANRPLKLGELEEAVTISVGQKAWEEPRIKLSWPRLSRLCGNLLSFDASDESIFLAHHSVLQFLQASTATSTKQFHFDPKEADRHIGEICITYLNFADFEKSLTRSPDSSKIRPLNKPLEVGRQLEILPEFVKRNLPVGSTHAQNVLERHGFSVEEQLRKTMATNRITEVSPQFALLEYCRTNWYHHCGAFTSEKDQSNFSKVQLLVTRKQLPFHWRPWESSHKLRPYPHWDMFYWAVCRAHIPVFESWEKKVEASEYTGSWGRLWETDGQSILRSACATANLDQVELLLRGLDSRGIAGTTRAEALTAALISGASAGHVAVVKHLIQEGCYINDRHRGWTALQAAAGGGHLAVVERLLQEKADINAPADSDKSRTALQAAAEGGHLAVVERLLQGKADVNAAASKYGRTALQAAAGGGHLAVVEWLLQEKADVNARAASNSGRTALQAAAEGGHLAVVERLLQEKADINAPSGNGRTALQAAAGGGHLAVVERLLQEKADVNAPVASYDGRTALQAAAEGGHLAVVERLLQEKADVNAPAASYRGTTALQAAAGGGHLAVVERLLQEKADVNAPVASYDGRTALQVAAEGGHLAVVERLLQEKADVNAPAASYRGTTALQAAAEGGHLAVVERLLQEKADVNARAASNSGRTALQAAAGGGHLAVVEWLLQEKADVNAPASGNGRTALQAAAEGGHLAVVERLLQEKADVNAPVASYDGRTALQVAAEGGHLAVVERLKQAGARR</sequence>
<dbReference type="OrthoDB" id="4062651at2759"/>
<reference evidence="5 6" key="1">
    <citation type="submission" date="2019-09" db="EMBL/GenBank/DDBJ databases">
        <title>Draft genome of the ectomycorrhizal ascomycete Sphaerosporella brunnea.</title>
        <authorList>
            <consortium name="DOE Joint Genome Institute"/>
            <person name="Benucci G.M."/>
            <person name="Marozzi G."/>
            <person name="Antonielli L."/>
            <person name="Sanchez S."/>
            <person name="Marco P."/>
            <person name="Wang X."/>
            <person name="Falini L.B."/>
            <person name="Barry K."/>
            <person name="Haridas S."/>
            <person name="Lipzen A."/>
            <person name="Labutti K."/>
            <person name="Grigoriev I.V."/>
            <person name="Murat C."/>
            <person name="Martin F."/>
            <person name="Albertini E."/>
            <person name="Donnini D."/>
            <person name="Bonito G."/>
        </authorList>
    </citation>
    <scope>NUCLEOTIDE SEQUENCE [LARGE SCALE GENOMIC DNA]</scope>
    <source>
        <strain evidence="5 6">Sb_GMNB300</strain>
    </source>
</reference>
<keyword evidence="2 3" id="KW-0040">ANK repeat</keyword>
<feature type="repeat" description="ANK" evidence="3">
    <location>
        <begin position="930"/>
        <end position="962"/>
    </location>
</feature>
<dbReference type="Proteomes" id="UP000326924">
    <property type="component" value="Unassembled WGS sequence"/>
</dbReference>
<dbReference type="Pfam" id="PF00023">
    <property type="entry name" value="Ank"/>
    <property type="match status" value="1"/>
</dbReference>
<dbReference type="InterPro" id="IPR007111">
    <property type="entry name" value="NACHT_NTPase"/>
</dbReference>
<evidence type="ECO:0000259" key="4">
    <source>
        <dbReference type="PROSITE" id="PS50837"/>
    </source>
</evidence>
<keyword evidence="1" id="KW-0677">Repeat</keyword>
<comment type="caution">
    <text evidence="5">The sequence shown here is derived from an EMBL/GenBank/DDBJ whole genome shotgun (WGS) entry which is preliminary data.</text>
</comment>
<feature type="repeat" description="ANK" evidence="3">
    <location>
        <begin position="1276"/>
        <end position="1308"/>
    </location>
</feature>
<feature type="repeat" description="ANK" evidence="3">
    <location>
        <begin position="1034"/>
        <end position="1066"/>
    </location>
</feature>
<dbReference type="InterPro" id="IPR056125">
    <property type="entry name" value="DUF7708"/>
</dbReference>
<feature type="repeat" description="ANK" evidence="3">
    <location>
        <begin position="1311"/>
        <end position="1338"/>
    </location>
</feature>
<dbReference type="PROSITE" id="PS50088">
    <property type="entry name" value="ANK_REPEAT"/>
    <property type="match status" value="12"/>
</dbReference>
<dbReference type="EMBL" id="VXIS01000240">
    <property type="protein sequence ID" value="KAA8895842.1"/>
    <property type="molecule type" value="Genomic_DNA"/>
</dbReference>